<name>A0A2N5A496_KLEVA</name>
<dbReference type="AlphaFoldDB" id="A0A2N5A496"/>
<feature type="non-terminal residue" evidence="1">
    <location>
        <position position="94"/>
    </location>
</feature>
<organism evidence="1 2">
    <name type="scientific">Klebsiella variicola</name>
    <dbReference type="NCBI Taxonomy" id="244366"/>
    <lineage>
        <taxon>Bacteria</taxon>
        <taxon>Pseudomonadati</taxon>
        <taxon>Pseudomonadota</taxon>
        <taxon>Gammaproteobacteria</taxon>
        <taxon>Enterobacterales</taxon>
        <taxon>Enterobacteriaceae</taxon>
        <taxon>Klebsiella/Raoultella group</taxon>
        <taxon>Klebsiella</taxon>
        <taxon>Klebsiella pneumoniae complex</taxon>
    </lineage>
</organism>
<evidence type="ECO:0000313" key="1">
    <source>
        <dbReference type="EMBL" id="PLP36685.1"/>
    </source>
</evidence>
<dbReference type="Proteomes" id="UP000234473">
    <property type="component" value="Unassembled WGS sequence"/>
</dbReference>
<proteinExistence type="predicted"/>
<evidence type="ECO:0000313" key="2">
    <source>
        <dbReference type="Proteomes" id="UP000234473"/>
    </source>
</evidence>
<dbReference type="InterPro" id="IPR027555">
    <property type="entry name" value="Mo5U34_MeTrfas-like"/>
</dbReference>
<comment type="caution">
    <text evidence="1">The sequence shown here is derived from an EMBL/GenBank/DDBJ whole genome shotgun (WGS) entry which is preliminary data.</text>
</comment>
<reference evidence="1 2" key="1">
    <citation type="submission" date="2017-11" db="EMBL/GenBank/DDBJ databases">
        <authorList>
            <person name="Han C.G."/>
        </authorList>
    </citation>
    <scope>NUCLEOTIDE SEQUENCE [LARGE SCALE GENOMIC DNA]</scope>
    <source>
        <strain evidence="1 2">A5</strain>
    </source>
</reference>
<gene>
    <name evidence="1" type="ORF">CWM98_36160</name>
</gene>
<dbReference type="EMBL" id="PICB01003045">
    <property type="protein sequence ID" value="PLP36685.1"/>
    <property type="molecule type" value="Genomic_DNA"/>
</dbReference>
<dbReference type="Pfam" id="PF08003">
    <property type="entry name" value="Methyltransf_9"/>
    <property type="match status" value="1"/>
</dbReference>
<reference evidence="1 2" key="2">
    <citation type="submission" date="2018-01" db="EMBL/GenBank/DDBJ databases">
        <title>Genomic study of Klebsiella pneumoniae.</title>
        <authorList>
            <person name="Yang Y."/>
            <person name="Bicalho R."/>
        </authorList>
    </citation>
    <scope>NUCLEOTIDE SEQUENCE [LARGE SCALE GENOMIC DNA]</scope>
    <source>
        <strain evidence="1 2">A5</strain>
    </source>
</reference>
<accession>A0A2N5A496</accession>
<protein>
    <submittedName>
        <fullName evidence="1">tRNA 5-methoxyuridine(34)/uridine 5-oxyacetic acid(34) synthase CmoB</fullName>
    </submittedName>
</protein>
<sequence length="94" mass="11097">MIDFSNFYQLIAKSPLSHWLETLPAQVAAWQREALHGKFREWERAVEFLPELTPWRLDLLHSVTAESETPLSEGHQLRVENLLKNLMPWRKGPY</sequence>